<evidence type="ECO:0008006" key="3">
    <source>
        <dbReference type="Google" id="ProtNLM"/>
    </source>
</evidence>
<organism evidence="2">
    <name type="scientific">Amorphochlora amoebiformis</name>
    <dbReference type="NCBI Taxonomy" id="1561963"/>
    <lineage>
        <taxon>Eukaryota</taxon>
        <taxon>Sar</taxon>
        <taxon>Rhizaria</taxon>
        <taxon>Cercozoa</taxon>
        <taxon>Chlorarachniophyceae</taxon>
        <taxon>Amorphochlora</taxon>
    </lineage>
</organism>
<evidence type="ECO:0000313" key="2">
    <source>
        <dbReference type="EMBL" id="CAD8462372.1"/>
    </source>
</evidence>
<dbReference type="InterPro" id="IPR036249">
    <property type="entry name" value="Thioredoxin-like_sf"/>
</dbReference>
<feature type="chain" id="PRO_5030791152" description="Thioredoxin domain-containing protein" evidence="1">
    <location>
        <begin position="21"/>
        <end position="156"/>
    </location>
</feature>
<proteinExistence type="predicted"/>
<gene>
    <name evidence="2" type="ORF">LAMO00422_LOCUS21332</name>
</gene>
<dbReference type="SUPFAM" id="SSF52833">
    <property type="entry name" value="Thioredoxin-like"/>
    <property type="match status" value="1"/>
</dbReference>
<reference evidence="2" key="1">
    <citation type="submission" date="2021-01" db="EMBL/GenBank/DDBJ databases">
        <authorList>
            <person name="Corre E."/>
            <person name="Pelletier E."/>
            <person name="Niang G."/>
            <person name="Scheremetjew M."/>
            <person name="Finn R."/>
            <person name="Kale V."/>
            <person name="Holt S."/>
            <person name="Cochrane G."/>
            <person name="Meng A."/>
            <person name="Brown T."/>
            <person name="Cohen L."/>
        </authorList>
    </citation>
    <scope>NUCLEOTIDE SEQUENCE</scope>
    <source>
        <strain evidence="2">CCMP2058</strain>
    </source>
</reference>
<keyword evidence="1" id="KW-0732">Signal</keyword>
<evidence type="ECO:0000256" key="1">
    <source>
        <dbReference type="SAM" id="SignalP"/>
    </source>
</evidence>
<accession>A0A7S0H6B1</accession>
<dbReference type="EMBL" id="HBEM01031329">
    <property type="protein sequence ID" value="CAD8462372.1"/>
    <property type="molecule type" value="Transcribed_RNA"/>
</dbReference>
<dbReference type="AlphaFoldDB" id="A0A7S0H6B1"/>
<feature type="signal peptide" evidence="1">
    <location>
        <begin position="1"/>
        <end position="20"/>
    </location>
</feature>
<sequence>MSLVMLVTLLGVYTFYQGWGWWEDYLHGFGNTDLVHAVKDMSDFYVTIDVSGLVVILHHQTGCPFTANAVPILEDLAVRYKGVATFLTINVDNVDLSLADFAPPVTYVPVFNILCQGDVYAQLSGEEADQLEEKILELDAGCRQRTNEFPGVFGGS</sequence>
<name>A0A7S0H6B1_9EUKA</name>
<dbReference type="Gene3D" id="3.40.30.10">
    <property type="entry name" value="Glutaredoxin"/>
    <property type="match status" value="1"/>
</dbReference>
<protein>
    <recommendedName>
        <fullName evidence="3">Thioredoxin domain-containing protein</fullName>
    </recommendedName>
</protein>